<dbReference type="EMBL" id="JAMFTH010000008">
    <property type="protein sequence ID" value="MCP8900902.1"/>
    <property type="molecule type" value="Genomic_DNA"/>
</dbReference>
<dbReference type="GO" id="GO:0000175">
    <property type="term" value="F:3'-5'-RNA exonuclease activity"/>
    <property type="evidence" value="ECO:0007669"/>
    <property type="project" value="InterPro"/>
</dbReference>
<evidence type="ECO:0000259" key="7">
    <source>
        <dbReference type="SMART" id="SM00479"/>
    </source>
</evidence>
<feature type="domain" description="Exonuclease" evidence="7">
    <location>
        <begin position="9"/>
        <end position="182"/>
    </location>
</feature>
<reference evidence="8" key="2">
    <citation type="submission" date="2023-01" db="EMBL/GenBank/DDBJ databases">
        <title>Gilvimarinus xylanilyticus HB14 isolated from Caulerpa lentillifera aquaculture base in Hainan, China.</title>
        <authorList>
            <person name="Zhang Y.-J."/>
        </authorList>
    </citation>
    <scope>NUCLEOTIDE SEQUENCE</scope>
    <source>
        <strain evidence="8">HB14</strain>
    </source>
</reference>
<dbReference type="PANTHER" id="PTHR11046">
    <property type="entry name" value="OLIGORIBONUCLEASE, MITOCHONDRIAL"/>
    <property type="match status" value="1"/>
</dbReference>
<dbReference type="InterPro" id="IPR022894">
    <property type="entry name" value="Oligoribonuclease"/>
</dbReference>
<dbReference type="GO" id="GO:0006259">
    <property type="term" value="P:DNA metabolic process"/>
    <property type="evidence" value="ECO:0007669"/>
    <property type="project" value="UniProtKB-ARBA"/>
</dbReference>
<dbReference type="AlphaFoldDB" id="A0A9X2I8W8"/>
<accession>A0A9X2I8W8</accession>
<feature type="active site" evidence="6">
    <location>
        <position position="131"/>
    </location>
</feature>
<dbReference type="GO" id="GO:0003676">
    <property type="term" value="F:nucleic acid binding"/>
    <property type="evidence" value="ECO:0007669"/>
    <property type="project" value="InterPro"/>
</dbReference>
<evidence type="ECO:0000313" key="8">
    <source>
        <dbReference type="EMBL" id="MCP8900902.1"/>
    </source>
</evidence>
<organism evidence="8 9">
    <name type="scientific">Gilvimarinus xylanilyticus</name>
    <dbReference type="NCBI Taxonomy" id="2944139"/>
    <lineage>
        <taxon>Bacteria</taxon>
        <taxon>Pseudomonadati</taxon>
        <taxon>Pseudomonadota</taxon>
        <taxon>Gammaproteobacteria</taxon>
        <taxon>Cellvibrionales</taxon>
        <taxon>Cellvibrionaceae</taxon>
        <taxon>Gilvimarinus</taxon>
    </lineage>
</organism>
<gene>
    <name evidence="6 8" type="primary">orn</name>
    <name evidence="8" type="ORF">M6D89_16475</name>
</gene>
<dbReference type="SMART" id="SM00479">
    <property type="entry name" value="EXOIII"/>
    <property type="match status" value="1"/>
</dbReference>
<evidence type="ECO:0000256" key="4">
    <source>
        <dbReference type="ARBA" id="ARBA00022839"/>
    </source>
</evidence>
<keyword evidence="9" id="KW-1185">Reference proteome</keyword>
<sequence>MSPSVNADNLIWIDLEMTGLDPDNDVIIEIATIVTDAHLNVLAEGPVMAIHQPDSILDGMDEWNTNQHGKSGLTQRVKDSTVTLAQAEADTIAFLERWVPAGKSPICGNSICQDRRFLARGMPNLERYFHYRNLDVSTLKELARRWKPEALEGFKKSGAHLALDDIKDSIAELVHYRETFIDLGE</sequence>
<dbReference type="HAMAP" id="MF_00045">
    <property type="entry name" value="Oligoribonuclease"/>
    <property type="match status" value="1"/>
</dbReference>
<evidence type="ECO:0000256" key="1">
    <source>
        <dbReference type="ARBA" id="ARBA00009921"/>
    </source>
</evidence>
<dbReference type="InterPro" id="IPR012337">
    <property type="entry name" value="RNaseH-like_sf"/>
</dbReference>
<evidence type="ECO:0000313" key="9">
    <source>
        <dbReference type="Proteomes" id="UP001139319"/>
    </source>
</evidence>
<dbReference type="EC" id="3.1.-.-" evidence="6"/>
<reference evidence="8" key="1">
    <citation type="submission" date="2022-05" db="EMBL/GenBank/DDBJ databases">
        <authorList>
            <person name="Sun H.-N."/>
        </authorList>
    </citation>
    <scope>NUCLEOTIDE SEQUENCE</scope>
    <source>
        <strain evidence="8">HB14</strain>
    </source>
</reference>
<dbReference type="PANTHER" id="PTHR11046:SF0">
    <property type="entry name" value="OLIGORIBONUCLEASE, MITOCHONDRIAL"/>
    <property type="match status" value="1"/>
</dbReference>
<dbReference type="GO" id="GO:0005737">
    <property type="term" value="C:cytoplasm"/>
    <property type="evidence" value="ECO:0007669"/>
    <property type="project" value="UniProtKB-SubCell"/>
</dbReference>
<dbReference type="Pfam" id="PF00929">
    <property type="entry name" value="RNase_T"/>
    <property type="match status" value="1"/>
</dbReference>
<keyword evidence="6" id="KW-0963">Cytoplasm</keyword>
<proteinExistence type="inferred from homology"/>
<protein>
    <recommendedName>
        <fullName evidence="5 6">Oligoribonuclease</fullName>
        <ecNumber evidence="6">3.1.-.-</ecNumber>
    </recommendedName>
</protein>
<comment type="caution">
    <text evidence="8">The sequence shown here is derived from an EMBL/GenBank/DDBJ whole genome shotgun (WGS) entry which is preliminary data.</text>
</comment>
<dbReference type="RefSeq" id="WP_253969189.1">
    <property type="nucleotide sequence ID" value="NZ_JAMFTH010000008.1"/>
</dbReference>
<keyword evidence="4 6" id="KW-0269">Exonuclease</keyword>
<dbReference type="SUPFAM" id="SSF53098">
    <property type="entry name" value="Ribonuclease H-like"/>
    <property type="match status" value="1"/>
</dbReference>
<name>A0A9X2I8W8_9GAMM</name>
<comment type="function">
    <text evidence="6">3'-to-5' exoribonuclease specific for small oligoribonucleotides.</text>
</comment>
<dbReference type="InterPro" id="IPR013520">
    <property type="entry name" value="Ribonucl_H"/>
</dbReference>
<dbReference type="Proteomes" id="UP001139319">
    <property type="component" value="Unassembled WGS sequence"/>
</dbReference>
<evidence type="ECO:0000256" key="3">
    <source>
        <dbReference type="ARBA" id="ARBA00022801"/>
    </source>
</evidence>
<comment type="similarity">
    <text evidence="1 6">Belongs to the oligoribonuclease family.</text>
</comment>
<keyword evidence="2 6" id="KW-0540">Nuclease</keyword>
<dbReference type="Gene3D" id="3.30.420.10">
    <property type="entry name" value="Ribonuclease H-like superfamily/Ribonuclease H"/>
    <property type="match status" value="1"/>
</dbReference>
<dbReference type="FunFam" id="3.30.420.10:FF:000003">
    <property type="entry name" value="Oligoribonuclease"/>
    <property type="match status" value="1"/>
</dbReference>
<keyword evidence="3 6" id="KW-0378">Hydrolase</keyword>
<evidence type="ECO:0000256" key="5">
    <source>
        <dbReference type="ARBA" id="ARBA00070964"/>
    </source>
</evidence>
<dbReference type="InterPro" id="IPR036397">
    <property type="entry name" value="RNaseH_sf"/>
</dbReference>
<comment type="subcellular location">
    <subcellularLocation>
        <location evidence="6">Cytoplasm</location>
    </subcellularLocation>
</comment>
<evidence type="ECO:0000256" key="2">
    <source>
        <dbReference type="ARBA" id="ARBA00022722"/>
    </source>
</evidence>
<dbReference type="NCBIfam" id="NF003765">
    <property type="entry name" value="PRK05359.1"/>
    <property type="match status" value="1"/>
</dbReference>
<evidence type="ECO:0000256" key="6">
    <source>
        <dbReference type="HAMAP-Rule" id="MF_00045"/>
    </source>
</evidence>
<dbReference type="CDD" id="cd06135">
    <property type="entry name" value="Orn"/>
    <property type="match status" value="1"/>
</dbReference>